<protein>
    <submittedName>
        <fullName evidence="5">Potassium transporter</fullName>
    </submittedName>
</protein>
<comment type="caution">
    <text evidence="5">The sequence shown here is derived from an EMBL/GenBank/DDBJ whole genome shotgun (WGS) entry which is preliminary data.</text>
</comment>
<feature type="transmembrane region" description="Helical" evidence="3">
    <location>
        <begin position="188"/>
        <end position="209"/>
    </location>
</feature>
<feature type="transmembrane region" description="Helical" evidence="3">
    <location>
        <begin position="64"/>
        <end position="83"/>
    </location>
</feature>
<feature type="region of interest" description="Disordered" evidence="2">
    <location>
        <begin position="1"/>
        <end position="21"/>
    </location>
</feature>
<feature type="transmembrane region" description="Helical" evidence="3">
    <location>
        <begin position="158"/>
        <end position="176"/>
    </location>
</feature>
<feature type="transmembrane region" description="Helical" evidence="3">
    <location>
        <begin position="116"/>
        <end position="138"/>
    </location>
</feature>
<keyword evidence="3" id="KW-0812">Transmembrane</keyword>
<reference evidence="5" key="2">
    <citation type="journal article" date="2014" name="ISME J.">
        <title>Microbial stratification in low pH oxic and suboxic macroscopic growths along an acid mine drainage.</title>
        <authorList>
            <person name="Mendez-Garcia C."/>
            <person name="Mesa V."/>
            <person name="Sprenger R.R."/>
            <person name="Richter M."/>
            <person name="Diez M.S."/>
            <person name="Solano J."/>
            <person name="Bargiela R."/>
            <person name="Golyshina O.V."/>
            <person name="Manteca A."/>
            <person name="Ramos J.L."/>
            <person name="Gallego J.R."/>
            <person name="Llorente I."/>
            <person name="Martins Dos Santos V.A."/>
            <person name="Jensen O.N."/>
            <person name="Pelaez A.I."/>
            <person name="Sanchez J."/>
            <person name="Ferrer M."/>
        </authorList>
    </citation>
    <scope>NUCLEOTIDE SEQUENCE</scope>
</reference>
<dbReference type="GO" id="GO:0015079">
    <property type="term" value="F:potassium ion transmembrane transporter activity"/>
    <property type="evidence" value="ECO:0007669"/>
    <property type="project" value="InterPro"/>
</dbReference>
<feature type="transmembrane region" description="Helical" evidence="3">
    <location>
        <begin position="264"/>
        <end position="280"/>
    </location>
</feature>
<dbReference type="Pfam" id="PF02705">
    <property type="entry name" value="K_trans"/>
    <property type="match status" value="1"/>
</dbReference>
<feature type="non-terminal residue" evidence="5">
    <location>
        <position position="1"/>
    </location>
</feature>
<reference evidence="5" key="1">
    <citation type="submission" date="2013-08" db="EMBL/GenBank/DDBJ databases">
        <authorList>
            <person name="Mendez C."/>
            <person name="Richter M."/>
            <person name="Ferrer M."/>
            <person name="Sanchez J."/>
        </authorList>
    </citation>
    <scope>NUCLEOTIDE SEQUENCE</scope>
</reference>
<evidence type="ECO:0000256" key="2">
    <source>
        <dbReference type="SAM" id="MobiDB-lite"/>
    </source>
</evidence>
<gene>
    <name evidence="5" type="ORF">B1A_19409</name>
</gene>
<evidence type="ECO:0000259" key="4">
    <source>
        <dbReference type="Pfam" id="PF02705"/>
    </source>
</evidence>
<organism evidence="5">
    <name type="scientific">mine drainage metagenome</name>
    <dbReference type="NCBI Taxonomy" id="410659"/>
    <lineage>
        <taxon>unclassified sequences</taxon>
        <taxon>metagenomes</taxon>
        <taxon>ecological metagenomes</taxon>
    </lineage>
</organism>
<dbReference type="EMBL" id="AUZX01014317">
    <property type="protein sequence ID" value="EQD32617.1"/>
    <property type="molecule type" value="Genomic_DNA"/>
</dbReference>
<dbReference type="InterPro" id="IPR003855">
    <property type="entry name" value="K+_transporter"/>
</dbReference>
<accession>T0YL27</accession>
<feature type="domain" description="K+ potassium transporter integral membrane" evidence="4">
    <location>
        <begin position="32"/>
        <end position="301"/>
    </location>
</feature>
<sequence>LSAVRPASAAPRPRPDDEYGASRTRALSLAAVVGATGVVYGDIGTSPLYALEETLTEAGHFDRLAVLGALSLIFWALTLSVTIKYVSVIMRADNEGEGGILAMFALAQRNSVAGSLWARAVVGLALAGTAFFFCDSLITPAITVLSAAEGLRAISPGFNDAVVPLTLGVIAALFAYQRRGTARIGALFGPVMILWFVVLAATGIAAIRADPVVLYAINPFYGIDLLTRRPGVALAVIGAVFLCITGGEALYADMGHFGKGPVRLAWFSLIWPALLLNYFGQGALQLAQGHYIPQTLYHMVSAS</sequence>
<feature type="transmembrane region" description="Helical" evidence="3">
    <location>
        <begin position="229"/>
        <end position="252"/>
    </location>
</feature>
<evidence type="ECO:0000256" key="3">
    <source>
        <dbReference type="SAM" id="Phobius"/>
    </source>
</evidence>
<comment type="similarity">
    <text evidence="1">Belongs to the HAK/KUP transporter (TC 2.A.72) family.</text>
</comment>
<keyword evidence="3" id="KW-0472">Membrane</keyword>
<feature type="compositionally biased region" description="Low complexity" evidence="2">
    <location>
        <begin position="1"/>
        <end position="11"/>
    </location>
</feature>
<evidence type="ECO:0000313" key="5">
    <source>
        <dbReference type="EMBL" id="EQD32617.1"/>
    </source>
</evidence>
<dbReference type="AlphaFoldDB" id="T0YL27"/>
<proteinExistence type="inferred from homology"/>
<keyword evidence="3" id="KW-1133">Transmembrane helix</keyword>
<dbReference type="PANTHER" id="PTHR30540:SF79">
    <property type="entry name" value="LOW AFFINITY POTASSIUM TRANSPORT SYSTEM PROTEIN KUP"/>
    <property type="match status" value="1"/>
</dbReference>
<dbReference type="PANTHER" id="PTHR30540">
    <property type="entry name" value="OSMOTIC STRESS POTASSIUM TRANSPORTER"/>
    <property type="match status" value="1"/>
</dbReference>
<dbReference type="GO" id="GO:0016020">
    <property type="term" value="C:membrane"/>
    <property type="evidence" value="ECO:0007669"/>
    <property type="project" value="InterPro"/>
</dbReference>
<feature type="non-terminal residue" evidence="5">
    <location>
        <position position="303"/>
    </location>
</feature>
<dbReference type="InterPro" id="IPR053951">
    <property type="entry name" value="K_trans_N"/>
</dbReference>
<name>T0YL27_9ZZZZ</name>
<evidence type="ECO:0000256" key="1">
    <source>
        <dbReference type="ARBA" id="ARBA00007019"/>
    </source>
</evidence>